<dbReference type="AlphaFoldDB" id="A0A1T4QBW5"/>
<dbReference type="InterPro" id="IPR001867">
    <property type="entry name" value="OmpR/PhoB-type_DNA-bd"/>
</dbReference>
<comment type="function">
    <text evidence="7">May play the central regulatory role in sporulation. It may be an element of the effector pathway responsible for the activation of sporulation genes in response to nutritional stress. Spo0A may act in concert with spo0H (a sigma factor) to control the expression of some genes that are critical to the sporulation process.</text>
</comment>
<dbReference type="GO" id="GO:0000156">
    <property type="term" value="F:phosphorelay response regulator activity"/>
    <property type="evidence" value="ECO:0007669"/>
    <property type="project" value="TreeGrafter"/>
</dbReference>
<dbReference type="InterPro" id="IPR039420">
    <property type="entry name" value="WalR-like"/>
</dbReference>
<evidence type="ECO:0000256" key="1">
    <source>
        <dbReference type="ARBA" id="ARBA00018672"/>
    </source>
</evidence>
<dbReference type="GO" id="GO:0005829">
    <property type="term" value="C:cytosol"/>
    <property type="evidence" value="ECO:0007669"/>
    <property type="project" value="TreeGrafter"/>
</dbReference>
<dbReference type="GO" id="GO:0006355">
    <property type="term" value="P:regulation of DNA-templated transcription"/>
    <property type="evidence" value="ECO:0007669"/>
    <property type="project" value="InterPro"/>
</dbReference>
<dbReference type="GO" id="GO:0032993">
    <property type="term" value="C:protein-DNA complex"/>
    <property type="evidence" value="ECO:0007669"/>
    <property type="project" value="TreeGrafter"/>
</dbReference>
<dbReference type="Gene3D" id="3.40.50.2300">
    <property type="match status" value="1"/>
</dbReference>
<name>A0A1T4QBW5_9FIRM</name>
<dbReference type="PANTHER" id="PTHR48111">
    <property type="entry name" value="REGULATOR OF RPOS"/>
    <property type="match status" value="1"/>
</dbReference>
<evidence type="ECO:0000256" key="7">
    <source>
        <dbReference type="ARBA" id="ARBA00024867"/>
    </source>
</evidence>
<dbReference type="Gene3D" id="1.10.10.10">
    <property type="entry name" value="Winged helix-like DNA-binding domain superfamily/Winged helix DNA-binding domain"/>
    <property type="match status" value="1"/>
</dbReference>
<protein>
    <recommendedName>
        <fullName evidence="1">Stage 0 sporulation protein A homolog</fullName>
    </recommendedName>
</protein>
<keyword evidence="2 8" id="KW-0597">Phosphoprotein</keyword>
<dbReference type="SMART" id="SM00448">
    <property type="entry name" value="REC"/>
    <property type="match status" value="1"/>
</dbReference>
<evidence type="ECO:0000256" key="3">
    <source>
        <dbReference type="ARBA" id="ARBA00023012"/>
    </source>
</evidence>
<reference evidence="10 11" key="1">
    <citation type="submission" date="2017-02" db="EMBL/GenBank/DDBJ databases">
        <authorList>
            <person name="Peterson S.W."/>
        </authorList>
    </citation>
    <scope>NUCLEOTIDE SEQUENCE [LARGE SCALE GENOMIC DNA]</scope>
    <source>
        <strain evidence="10 11">ATCC 17233</strain>
    </source>
</reference>
<keyword evidence="3" id="KW-0902">Two-component regulatory system</keyword>
<gene>
    <name evidence="10" type="ORF">SAMN02745110_02334</name>
</gene>
<evidence type="ECO:0000256" key="6">
    <source>
        <dbReference type="ARBA" id="ARBA00023163"/>
    </source>
</evidence>
<organism evidence="10 11">
    <name type="scientific">Eubacterium ruminantium</name>
    <dbReference type="NCBI Taxonomy" id="42322"/>
    <lineage>
        <taxon>Bacteria</taxon>
        <taxon>Bacillati</taxon>
        <taxon>Bacillota</taxon>
        <taxon>Clostridia</taxon>
        <taxon>Eubacteriales</taxon>
        <taxon>Eubacteriaceae</taxon>
        <taxon>Eubacterium</taxon>
    </lineage>
</organism>
<dbReference type="Pfam" id="PF00486">
    <property type="entry name" value="Trans_reg_C"/>
    <property type="match status" value="1"/>
</dbReference>
<dbReference type="InterPro" id="IPR036388">
    <property type="entry name" value="WH-like_DNA-bd_sf"/>
</dbReference>
<evidence type="ECO:0000256" key="8">
    <source>
        <dbReference type="PROSITE-ProRule" id="PRU00169"/>
    </source>
</evidence>
<evidence type="ECO:0000256" key="5">
    <source>
        <dbReference type="ARBA" id="ARBA00023125"/>
    </source>
</evidence>
<dbReference type="InterPro" id="IPR011006">
    <property type="entry name" value="CheY-like_superfamily"/>
</dbReference>
<dbReference type="InterPro" id="IPR001789">
    <property type="entry name" value="Sig_transdc_resp-reg_receiver"/>
</dbReference>
<dbReference type="EMBL" id="FUXA01000018">
    <property type="protein sequence ID" value="SKA01031.1"/>
    <property type="molecule type" value="Genomic_DNA"/>
</dbReference>
<feature type="modified residue" description="4-aspartylphosphate" evidence="8">
    <location>
        <position position="55"/>
    </location>
</feature>
<evidence type="ECO:0000256" key="4">
    <source>
        <dbReference type="ARBA" id="ARBA00023015"/>
    </source>
</evidence>
<evidence type="ECO:0000259" key="9">
    <source>
        <dbReference type="PROSITE" id="PS50110"/>
    </source>
</evidence>
<evidence type="ECO:0000313" key="11">
    <source>
        <dbReference type="Proteomes" id="UP000189857"/>
    </source>
</evidence>
<keyword evidence="11" id="KW-1185">Reference proteome</keyword>
<dbReference type="PANTHER" id="PTHR48111:SF1">
    <property type="entry name" value="TWO-COMPONENT RESPONSE REGULATOR ORR33"/>
    <property type="match status" value="1"/>
</dbReference>
<dbReference type="PROSITE" id="PS50110">
    <property type="entry name" value="RESPONSE_REGULATORY"/>
    <property type="match status" value="1"/>
</dbReference>
<accession>A0A1T4QBW5</accession>
<feature type="domain" description="Response regulatory" evidence="9">
    <location>
        <begin position="2"/>
        <end position="118"/>
    </location>
</feature>
<dbReference type="Pfam" id="PF00072">
    <property type="entry name" value="Response_reg"/>
    <property type="match status" value="1"/>
</dbReference>
<evidence type="ECO:0000256" key="2">
    <source>
        <dbReference type="ARBA" id="ARBA00022553"/>
    </source>
</evidence>
<dbReference type="GO" id="GO:0000976">
    <property type="term" value="F:transcription cis-regulatory region binding"/>
    <property type="evidence" value="ECO:0007669"/>
    <property type="project" value="TreeGrafter"/>
</dbReference>
<dbReference type="SUPFAM" id="SSF52172">
    <property type="entry name" value="CheY-like"/>
    <property type="match status" value="1"/>
</dbReference>
<proteinExistence type="predicted"/>
<dbReference type="RefSeq" id="WP_078788127.1">
    <property type="nucleotide sequence ID" value="NZ_FMTO01000018.1"/>
</dbReference>
<keyword evidence="5" id="KW-0238">DNA-binding</keyword>
<evidence type="ECO:0000313" key="10">
    <source>
        <dbReference type="EMBL" id="SKA01031.1"/>
    </source>
</evidence>
<dbReference type="OrthoDB" id="3190595at2"/>
<keyword evidence="6" id="KW-0804">Transcription</keyword>
<dbReference type="InterPro" id="IPR016032">
    <property type="entry name" value="Sig_transdc_resp-reg_C-effctor"/>
</dbReference>
<sequence length="267" mass="30771">MLIFAIDDEPKMLRSLNAAIEEARPDAEICAFSKISEVIHSIKEEKRKPDVVFTDIEMPVMSGIELAIKIKNVVPDARIIFVTSHSQYAVEAFRLHINGYILKPVDPERVKEELKLLDIPVNVPEPESKLRIKCFGYFDVFWQGKPLIFKRNQTKELLAYLVDREGAACTSEELITALWEDVKDDKVAKSHIRVLISDLRTTLGNIKMEGILIREKRMIAIKRDMIDCDYYRMLGGDVNAVNSYHGEYMKQYSWAEYTNAKLHFSDI</sequence>
<dbReference type="Proteomes" id="UP000189857">
    <property type="component" value="Unassembled WGS sequence"/>
</dbReference>
<keyword evidence="4" id="KW-0805">Transcription regulation</keyword>
<dbReference type="SUPFAM" id="SSF46894">
    <property type="entry name" value="C-terminal effector domain of the bipartite response regulators"/>
    <property type="match status" value="1"/>
</dbReference>